<comment type="similarity">
    <text evidence="3">Belongs to the pex2/pex10/pex12 family.</text>
</comment>
<keyword evidence="7" id="KW-0479">Metal-binding</keyword>
<evidence type="ECO:0000256" key="17">
    <source>
        <dbReference type="ARBA" id="ARBA00034523"/>
    </source>
</evidence>
<comment type="caution">
    <text evidence="20">The sequence shown here is derived from an EMBL/GenBank/DDBJ whole genome shotgun (WGS) entry which is preliminary data.</text>
</comment>
<feature type="compositionally biased region" description="Basic residues" evidence="18">
    <location>
        <begin position="1358"/>
        <end position="1373"/>
    </location>
</feature>
<feature type="region of interest" description="Disordered" evidence="18">
    <location>
        <begin position="1258"/>
        <end position="1412"/>
    </location>
</feature>
<evidence type="ECO:0000256" key="15">
    <source>
        <dbReference type="ARBA" id="ARBA00032511"/>
    </source>
</evidence>
<dbReference type="SMART" id="SM00357">
    <property type="entry name" value="CSP"/>
    <property type="match status" value="2"/>
</dbReference>
<evidence type="ECO:0000313" key="20">
    <source>
        <dbReference type="EMBL" id="CAK8995612.1"/>
    </source>
</evidence>
<evidence type="ECO:0000256" key="12">
    <source>
        <dbReference type="ARBA" id="ARBA00022989"/>
    </source>
</evidence>
<dbReference type="Gene3D" id="2.40.50.140">
    <property type="entry name" value="Nucleic acid-binding proteins"/>
    <property type="match status" value="3"/>
</dbReference>
<feature type="region of interest" description="Disordered" evidence="18">
    <location>
        <begin position="523"/>
        <end position="548"/>
    </location>
</feature>
<sequence length="1841" mass="210195">MALCPPRTPLAPLGRIRPTLLGDARISWRPGFSARREVFSRPAALGLAVALRPAFQRARRRPKQFGVRSEVCVRSRAPDLQRRWEALEIEIMETEVSQDLLQIEKEIATGVRCHPDTEARVFSASHPNAPVTFYRDGSALCPDCQAVWLLLEAKEINYTVVKEDLRAHGRKSEEFLRKVPSGSLPAIEARGRWATNSLDAMFLLEHLYPNPLKPMFPSFSRLRLRALELLELHRALMNAWSTYMFREEKPFLNESAVDFQAALEQVQNALENSDTRWFLPYQHPSIVDIQYVCSMERIVASAMFFKAMDLREMFPRIDEWLGELEKLPWYRATKGDFYSHCMALAPRYGPAVPVMLQRSQRIRDQLMPANYPLPFRFERDMEALLESDRTQRLHHVEASWALLKNRDSLVRYMCRAAGGQLGLWARNRRDRSQLADPEAAVLEPLLLPLEVLLCTVAEVTFEEAKPEEVQLRLRDAAQAIPQLWPQLSLCLAYLRDRIGVPRDLPLPTAKLLQLRSRRDEAEGSFAEANVEKEQEDEALTPPEQEDEAAETHRLDALLGAHRTFKRPSGDGNLQPYDGEKYQRRYNEAVESFVLWHFAMTVFNLQVQAGCEGGCNRAQAAQAYPPRMCRNWALTVEREWYQAGAQQDFRQKMDKWHGRRMLDLRDVIGQMFDQPNAKALRGKREKRLAGRKSLFNRFGAPTPVRSDVDVEKERAGFKAEPRVMVGTVHAYDIGKGFGFMRADGIAGDVFFARAELPIELREEEKDQVMGKHMEFELKTMPDGKLRAKKLLALRRIGGHPRARGRVIKYHQDKGYGFIDCGWADNVFFMRSSLPKDLNNASLEELQQFEVSFEVSSKEPGKPRASNLEILGREKVAEVNAPRNSFQGGEILDGEIVNFDPLKGFGFIRVRDHNEDVYFVKPELPSELASAERKEEVIGERVEFEVLVKPDGKIRAQDMRLLGSAGKDEPESDLDDDLVQEMEDFLVEHGNRQNYGNFTNRFPRVKKTKIQKHFHITDGDGRQFVELPPDHPRRIEEAAQRPEDEDMREEPKEEPKEEPREDARENEDYLDDFPEPLEEAREVNEEDVDPNEPAIPLGKGLHPLGVIRDYDAKKGYGFIRCKGLAEEPSWVSVSVGKEELLAQDGLLRCVGKLGITEWNLKSNLQTWSCEERVRALERQTEAAQAQQKVNALSAALRKAEVLEESWEKGVSSLLQQAKEQRAELVKVVDLLKAPLKESGLSGLSESGDLSSLPELVKKALGQMDSKKKEKVKEKSKSEKEQSEKEEEEEEKEESEKEEKEKDKKKKGKKKEEKEEKEEKNEKKGSRKEAKEGKDRKKRRRSRKERGSDASDSYSYSRTPSPRRRRKRRRRRRRRPSPSYSRSYSYTPSKERRKGTRRKGTKRRSGGRDRGGASALDVGSEISRFVKVNKLEERCEKILRDLDAKLAFQVMGVSGGGGRGFTFELSGDVRDPTAVVLARIRAVRAGRGAQAEAFALPEALQLQPVTWSKDEVAFERDGRIDYLQRGLQDYCGRSWESEIGEGDPTSNRRLDGEITSILRQQLLDAILTDPWPLERFAPEVDAALQGILWRYTIWIDEPTPGGRLQNLRYARAGGEGKPLSKLQKLSFLMLWVLLPWLGKRSYELLQRLEVESGHPRLKALASWLLRSAVPKGVALHSLLVATNFLIFLRFGTFSELRDRILKIRLVHIDPTARRQVAFEYMNRVMIWNGLSEFLLTVWAVRFGSRSGSSGVKGYMQGIDAANAAIKPCEIDYGIDAANAAFKPGEIDYVTRSRIEAAQFPKAAKEVDMTRAKLQKAPTKEERVAAQMKQLEEFNKSATTQKASN</sequence>
<evidence type="ECO:0000259" key="19">
    <source>
        <dbReference type="PROSITE" id="PS51857"/>
    </source>
</evidence>
<comment type="subcellular location">
    <subcellularLocation>
        <location evidence="1">Peroxisome membrane</location>
        <topology evidence="1">Multi-pass membrane protein</topology>
    </subcellularLocation>
</comment>
<feature type="compositionally biased region" description="Basic and acidic residues" evidence="18">
    <location>
        <begin position="1047"/>
        <end position="1065"/>
    </location>
</feature>
<keyword evidence="8" id="KW-0863">Zinc-finger</keyword>
<evidence type="ECO:0000256" key="1">
    <source>
        <dbReference type="ARBA" id="ARBA00004585"/>
    </source>
</evidence>
<dbReference type="InterPro" id="IPR025654">
    <property type="entry name" value="PEX2/10"/>
</dbReference>
<dbReference type="Pfam" id="PF13409">
    <property type="entry name" value="GST_N_2"/>
    <property type="match status" value="1"/>
</dbReference>
<keyword evidence="13" id="KW-0472">Membrane</keyword>
<proteinExistence type="inferred from homology"/>
<dbReference type="SUPFAM" id="SSF50249">
    <property type="entry name" value="Nucleic acid-binding proteins"/>
    <property type="match status" value="2"/>
</dbReference>
<evidence type="ECO:0000313" key="21">
    <source>
        <dbReference type="Proteomes" id="UP001642464"/>
    </source>
</evidence>
<evidence type="ECO:0000256" key="9">
    <source>
        <dbReference type="ARBA" id="ARBA00022786"/>
    </source>
</evidence>
<evidence type="ECO:0000256" key="14">
    <source>
        <dbReference type="ARBA" id="ARBA00023140"/>
    </source>
</evidence>
<protein>
    <recommendedName>
        <fullName evidence="17">RING-type E3 ubiquitin transferase (cysteine targeting)</fullName>
        <ecNumber evidence="17">2.3.2.36</ecNumber>
    </recommendedName>
    <alternativeName>
        <fullName evidence="15">Peroxin-2</fullName>
    </alternativeName>
</protein>
<feature type="compositionally biased region" description="Basic residues" evidence="18">
    <location>
        <begin position="1388"/>
        <end position="1402"/>
    </location>
</feature>
<dbReference type="Proteomes" id="UP001642464">
    <property type="component" value="Unassembled WGS sequence"/>
</dbReference>
<gene>
    <name evidence="20" type="ORF">SCF082_LOCUS4435</name>
</gene>
<organism evidence="20 21">
    <name type="scientific">Durusdinium trenchii</name>
    <dbReference type="NCBI Taxonomy" id="1381693"/>
    <lineage>
        <taxon>Eukaryota</taxon>
        <taxon>Sar</taxon>
        <taxon>Alveolata</taxon>
        <taxon>Dinophyceae</taxon>
        <taxon>Suessiales</taxon>
        <taxon>Symbiodiniaceae</taxon>
        <taxon>Durusdinium</taxon>
    </lineage>
</organism>
<keyword evidence="9" id="KW-0833">Ubl conjugation pathway</keyword>
<dbReference type="InterPro" id="IPR012340">
    <property type="entry name" value="NA-bd_OB-fold"/>
</dbReference>
<evidence type="ECO:0000256" key="7">
    <source>
        <dbReference type="ARBA" id="ARBA00022723"/>
    </source>
</evidence>
<keyword evidence="12" id="KW-1133">Transmembrane helix</keyword>
<evidence type="ECO:0000256" key="18">
    <source>
        <dbReference type="SAM" id="MobiDB-lite"/>
    </source>
</evidence>
<evidence type="ECO:0000256" key="6">
    <source>
        <dbReference type="ARBA" id="ARBA00022692"/>
    </source>
</evidence>
<dbReference type="PANTHER" id="PTHR48178:SF1">
    <property type="entry name" value="PEROXISOME BIOGENESIS FACTOR 2"/>
    <property type="match status" value="1"/>
</dbReference>
<evidence type="ECO:0000256" key="16">
    <source>
        <dbReference type="ARBA" id="ARBA00034438"/>
    </source>
</evidence>
<dbReference type="PROSITE" id="PS51857">
    <property type="entry name" value="CSD_2"/>
    <property type="match status" value="1"/>
</dbReference>
<keyword evidence="5" id="KW-0808">Transferase</keyword>
<comment type="pathway">
    <text evidence="2">Protein modification; protein ubiquitination.</text>
</comment>
<keyword evidence="4" id="KW-0813">Transport</keyword>
<feature type="compositionally biased region" description="Acidic residues" evidence="18">
    <location>
        <begin position="1281"/>
        <end position="1290"/>
    </location>
</feature>
<evidence type="ECO:0000256" key="10">
    <source>
        <dbReference type="ARBA" id="ARBA00022833"/>
    </source>
</evidence>
<evidence type="ECO:0000256" key="3">
    <source>
        <dbReference type="ARBA" id="ARBA00008704"/>
    </source>
</evidence>
<dbReference type="SUPFAM" id="SSF52833">
    <property type="entry name" value="Thioredoxin-like"/>
    <property type="match status" value="1"/>
</dbReference>
<keyword evidence="11" id="KW-0653">Protein transport</keyword>
<evidence type="ECO:0000256" key="4">
    <source>
        <dbReference type="ARBA" id="ARBA00022448"/>
    </source>
</evidence>
<dbReference type="Gene3D" id="1.20.1050.10">
    <property type="match status" value="1"/>
</dbReference>
<feature type="compositionally biased region" description="Basic and acidic residues" evidence="18">
    <location>
        <begin position="1307"/>
        <end position="1332"/>
    </location>
</feature>
<accession>A0ABP0I0V5</accession>
<evidence type="ECO:0000256" key="11">
    <source>
        <dbReference type="ARBA" id="ARBA00022927"/>
    </source>
</evidence>
<feature type="compositionally biased region" description="Low complexity" evidence="18">
    <location>
        <begin position="1374"/>
        <end position="1385"/>
    </location>
</feature>
<name>A0ABP0I0V5_9DINO</name>
<dbReference type="InterPro" id="IPR011129">
    <property type="entry name" value="CSD"/>
</dbReference>
<feature type="compositionally biased region" description="Acidic residues" evidence="18">
    <location>
        <begin position="533"/>
        <end position="548"/>
    </location>
</feature>
<dbReference type="CDD" id="cd00570">
    <property type="entry name" value="GST_N_family"/>
    <property type="match status" value="1"/>
</dbReference>
<dbReference type="InterPro" id="IPR036282">
    <property type="entry name" value="Glutathione-S-Trfase_C_sf"/>
</dbReference>
<evidence type="ECO:0000256" key="5">
    <source>
        <dbReference type="ARBA" id="ARBA00022679"/>
    </source>
</evidence>
<feature type="compositionally biased region" description="Basic and acidic residues" evidence="18">
    <location>
        <begin position="1262"/>
        <end position="1280"/>
    </location>
</feature>
<dbReference type="EC" id="2.3.2.36" evidence="17"/>
<dbReference type="InterPro" id="IPR036249">
    <property type="entry name" value="Thioredoxin-like_sf"/>
</dbReference>
<feature type="domain" description="CSD" evidence="19">
    <location>
        <begin position="800"/>
        <end position="868"/>
    </location>
</feature>
<evidence type="ECO:0000256" key="8">
    <source>
        <dbReference type="ARBA" id="ARBA00022771"/>
    </source>
</evidence>
<dbReference type="Gene3D" id="3.40.30.10">
    <property type="entry name" value="Glutaredoxin"/>
    <property type="match status" value="1"/>
</dbReference>
<evidence type="ECO:0000256" key="2">
    <source>
        <dbReference type="ARBA" id="ARBA00004906"/>
    </source>
</evidence>
<keyword evidence="14" id="KW-0576">Peroxisome</keyword>
<dbReference type="EMBL" id="CAXAMM010002292">
    <property type="protein sequence ID" value="CAK8995612.1"/>
    <property type="molecule type" value="Genomic_DNA"/>
</dbReference>
<evidence type="ECO:0000256" key="13">
    <source>
        <dbReference type="ARBA" id="ARBA00023136"/>
    </source>
</evidence>
<comment type="catalytic activity">
    <reaction evidence="16">
        <text>[E2 ubiquitin-conjugating enzyme]-S-ubiquitinyl-L-cysteine + [acceptor protein]-L-cysteine = [E2 ubiquitin-conjugating enzyme]-L-cysteine + [acceptor protein]-S-ubiquitinyl-L-cysteine.</text>
        <dbReference type="EC" id="2.3.2.36"/>
    </reaction>
</comment>
<dbReference type="SUPFAM" id="SSF47616">
    <property type="entry name" value="GST C-terminal domain-like"/>
    <property type="match status" value="1"/>
</dbReference>
<dbReference type="InterPro" id="IPR006845">
    <property type="entry name" value="Pex_N"/>
</dbReference>
<keyword evidence="21" id="KW-1185">Reference proteome</keyword>
<dbReference type="InterPro" id="IPR002059">
    <property type="entry name" value="CSP_DNA-bd"/>
</dbReference>
<keyword evidence="6" id="KW-0812">Transmembrane</keyword>
<feature type="compositionally biased region" description="Basic and acidic residues" evidence="18">
    <location>
        <begin position="1016"/>
        <end position="1040"/>
    </location>
</feature>
<feature type="region of interest" description="Disordered" evidence="18">
    <location>
        <begin position="1016"/>
        <end position="1072"/>
    </location>
</feature>
<reference evidence="20 21" key="1">
    <citation type="submission" date="2024-02" db="EMBL/GenBank/DDBJ databases">
        <authorList>
            <person name="Chen Y."/>
            <person name="Shah S."/>
            <person name="Dougan E. K."/>
            <person name="Thang M."/>
            <person name="Chan C."/>
        </authorList>
    </citation>
    <scope>NUCLEOTIDE SEQUENCE [LARGE SCALE GENOMIC DNA]</scope>
</reference>
<dbReference type="InterPro" id="IPR004045">
    <property type="entry name" value="Glutathione_S-Trfase_N"/>
</dbReference>
<dbReference type="Pfam" id="PF04757">
    <property type="entry name" value="Pex2_Pex12"/>
    <property type="match status" value="1"/>
</dbReference>
<dbReference type="PANTHER" id="PTHR48178">
    <property type="entry name" value="PEROXISOME BIOGENESIS FACTOR 2"/>
    <property type="match status" value="1"/>
</dbReference>
<keyword evidence="10" id="KW-0862">Zinc</keyword>
<dbReference type="CDD" id="cd04458">
    <property type="entry name" value="CSP_CDS"/>
    <property type="match status" value="1"/>
</dbReference>